<dbReference type="EMBL" id="JBEPCU010001092">
    <property type="protein sequence ID" value="MER6982619.1"/>
    <property type="molecule type" value="Genomic_DNA"/>
</dbReference>
<feature type="region of interest" description="Disordered" evidence="1">
    <location>
        <begin position="1"/>
        <end position="23"/>
    </location>
</feature>
<comment type="caution">
    <text evidence="2">The sequence shown here is derived from an EMBL/GenBank/DDBJ whole genome shotgun (WGS) entry which is preliminary data.</text>
</comment>
<sequence>MSPASSEAATSGAPARIPPLAGLGTSWYERGKRGVACRGLLAPAAPVVPASAARCAGRSVATLTVREHPGGAGGRRALEAR</sequence>
<evidence type="ECO:0000256" key="1">
    <source>
        <dbReference type="SAM" id="MobiDB-lite"/>
    </source>
</evidence>
<name>A0ABV1WEI1_9ACTN</name>
<keyword evidence="3" id="KW-1185">Reference proteome</keyword>
<accession>A0ABV1WEI1</accession>
<reference evidence="2 3" key="1">
    <citation type="submission" date="2024-06" db="EMBL/GenBank/DDBJ databases">
        <title>The Natural Products Discovery Center: Release of the First 8490 Sequenced Strains for Exploring Actinobacteria Biosynthetic Diversity.</title>
        <authorList>
            <person name="Kalkreuter E."/>
            <person name="Kautsar S.A."/>
            <person name="Yang D."/>
            <person name="Bader C.D."/>
            <person name="Teijaro C.N."/>
            <person name="Fluegel L."/>
            <person name="Davis C.M."/>
            <person name="Simpson J.R."/>
            <person name="Lauterbach L."/>
            <person name="Steele A.D."/>
            <person name="Gui C."/>
            <person name="Meng S."/>
            <person name="Li G."/>
            <person name="Viehrig K."/>
            <person name="Ye F."/>
            <person name="Su P."/>
            <person name="Kiefer A.F."/>
            <person name="Nichols A."/>
            <person name="Cepeda A.J."/>
            <person name="Yan W."/>
            <person name="Fan B."/>
            <person name="Jiang Y."/>
            <person name="Adhikari A."/>
            <person name="Zheng C.-J."/>
            <person name="Schuster L."/>
            <person name="Cowan T.M."/>
            <person name="Smanski M.J."/>
            <person name="Chevrette M.G."/>
            <person name="De Carvalho L.P.S."/>
            <person name="Shen B."/>
        </authorList>
    </citation>
    <scope>NUCLEOTIDE SEQUENCE [LARGE SCALE GENOMIC DNA]</scope>
    <source>
        <strain evidence="2 3">NPDC000634</strain>
    </source>
</reference>
<gene>
    <name evidence="2" type="ORF">ABT317_38080</name>
</gene>
<proteinExistence type="predicted"/>
<organism evidence="2 3">
    <name type="scientific">Streptomyces carpinensis</name>
    <dbReference type="NCBI Taxonomy" id="66369"/>
    <lineage>
        <taxon>Bacteria</taxon>
        <taxon>Bacillati</taxon>
        <taxon>Actinomycetota</taxon>
        <taxon>Actinomycetes</taxon>
        <taxon>Kitasatosporales</taxon>
        <taxon>Streptomycetaceae</taxon>
        <taxon>Streptomyces</taxon>
    </lineage>
</organism>
<protein>
    <submittedName>
        <fullName evidence="2">Uncharacterized protein</fullName>
    </submittedName>
</protein>
<evidence type="ECO:0000313" key="2">
    <source>
        <dbReference type="EMBL" id="MER6982619.1"/>
    </source>
</evidence>
<dbReference type="Proteomes" id="UP001458415">
    <property type="component" value="Unassembled WGS sequence"/>
</dbReference>
<dbReference type="RefSeq" id="WP_143668207.1">
    <property type="nucleotide sequence ID" value="NZ_MUBM01000333.1"/>
</dbReference>
<evidence type="ECO:0000313" key="3">
    <source>
        <dbReference type="Proteomes" id="UP001458415"/>
    </source>
</evidence>